<evidence type="ECO:0000313" key="3">
    <source>
        <dbReference type="EMBL" id="QWC09869.1"/>
    </source>
</evidence>
<accession>A0A975M4Y4</accession>
<reference evidence="3 4" key="1">
    <citation type="submission" date="2021-05" db="EMBL/GenBank/DDBJ databases">
        <title>Novel species in genus Arthrobacter.</title>
        <authorList>
            <person name="Zhang G."/>
        </authorList>
    </citation>
    <scope>NUCLEOTIDE SEQUENCE [LARGE SCALE GENOMIC DNA]</scope>
    <source>
        <strain evidence="4">zg-ZUI227</strain>
    </source>
</reference>
<dbReference type="EMBL" id="CP076022">
    <property type="protein sequence ID" value="QWC09869.1"/>
    <property type="molecule type" value="Genomic_DNA"/>
</dbReference>
<dbReference type="PRINTS" id="PR00081">
    <property type="entry name" value="GDHRDH"/>
</dbReference>
<dbReference type="GO" id="GO:0016491">
    <property type="term" value="F:oxidoreductase activity"/>
    <property type="evidence" value="ECO:0007669"/>
    <property type="project" value="UniProtKB-KW"/>
</dbReference>
<dbReference type="Gene3D" id="3.40.50.720">
    <property type="entry name" value="NAD(P)-binding Rossmann-like Domain"/>
    <property type="match status" value="1"/>
</dbReference>
<dbReference type="InterPro" id="IPR002347">
    <property type="entry name" value="SDR_fam"/>
</dbReference>
<dbReference type="AlphaFoldDB" id="A0A975M4Y4"/>
<dbReference type="InterPro" id="IPR036291">
    <property type="entry name" value="NAD(P)-bd_dom_sf"/>
</dbReference>
<dbReference type="CDD" id="cd05233">
    <property type="entry name" value="SDR_c"/>
    <property type="match status" value="1"/>
</dbReference>
<dbReference type="PANTHER" id="PTHR43669:SF3">
    <property type="entry name" value="ALCOHOL DEHYDROGENASE, PUTATIVE (AFU_ORTHOLOGUE AFUA_3G03445)-RELATED"/>
    <property type="match status" value="1"/>
</dbReference>
<name>A0A975M4Y4_9MICC</name>
<sequence length="252" mass="26174">MLLNKKNAVIYGGGGAIGGAVARAFAREGARVFLAGRSPEKLELVARQIRAAGGLAETALLDATNGRAVEQHADDVVAAGGSLDISMNVIQHGDVQGLPMVDMHVEDYLRPVSTAVQTVFLTARAAARHMMQQRSGVLLAFGGSGDPTPGNYFGGLITAFEAVEAMRRQLAVELGPYGIRVLTLRSGGVPESLPEDMGDREEIASSIVDATLLRRAATLEEVGNAAAFAASDKAASMTAATLNISAGALMDR</sequence>
<dbReference type="RefSeq" id="WP_210227453.1">
    <property type="nucleotide sequence ID" value="NZ_CP076022.1"/>
</dbReference>
<evidence type="ECO:0000256" key="1">
    <source>
        <dbReference type="ARBA" id="ARBA00006484"/>
    </source>
</evidence>
<proteinExistence type="inferred from homology"/>
<dbReference type="SUPFAM" id="SSF51735">
    <property type="entry name" value="NAD(P)-binding Rossmann-fold domains"/>
    <property type="match status" value="1"/>
</dbReference>
<protein>
    <submittedName>
        <fullName evidence="3">SDR family oxidoreductase</fullName>
    </submittedName>
</protein>
<dbReference type="PANTHER" id="PTHR43669">
    <property type="entry name" value="5-KETO-D-GLUCONATE 5-REDUCTASE"/>
    <property type="match status" value="1"/>
</dbReference>
<keyword evidence="2" id="KW-0560">Oxidoreductase</keyword>
<dbReference type="Proteomes" id="UP000676885">
    <property type="component" value="Chromosome"/>
</dbReference>
<evidence type="ECO:0000256" key="2">
    <source>
        <dbReference type="ARBA" id="ARBA00023002"/>
    </source>
</evidence>
<evidence type="ECO:0000313" key="4">
    <source>
        <dbReference type="Proteomes" id="UP000676885"/>
    </source>
</evidence>
<dbReference type="Pfam" id="PF13561">
    <property type="entry name" value="adh_short_C2"/>
    <property type="match status" value="1"/>
</dbReference>
<dbReference type="KEGG" id="ajg:KKR91_15640"/>
<gene>
    <name evidence="3" type="ORF">KKR91_15640</name>
</gene>
<keyword evidence="4" id="KW-1185">Reference proteome</keyword>
<organism evidence="3 4">
    <name type="scientific">Arthrobacter jiangjiafuii</name>
    <dbReference type="NCBI Taxonomy" id="2817475"/>
    <lineage>
        <taxon>Bacteria</taxon>
        <taxon>Bacillati</taxon>
        <taxon>Actinomycetota</taxon>
        <taxon>Actinomycetes</taxon>
        <taxon>Micrococcales</taxon>
        <taxon>Micrococcaceae</taxon>
        <taxon>Arthrobacter</taxon>
    </lineage>
</organism>
<comment type="similarity">
    <text evidence="1">Belongs to the short-chain dehydrogenases/reductases (SDR) family.</text>
</comment>